<evidence type="ECO:0000256" key="2">
    <source>
        <dbReference type="SAM" id="SignalP"/>
    </source>
</evidence>
<dbReference type="EMBL" id="SGXM01000008">
    <property type="protein sequence ID" value="RZT31799.1"/>
    <property type="molecule type" value="Genomic_DNA"/>
</dbReference>
<dbReference type="AlphaFoldDB" id="A0A4V2FF25"/>
<dbReference type="RefSeq" id="WP_130393206.1">
    <property type="nucleotide sequence ID" value="NZ_SGXM01000008.1"/>
</dbReference>
<reference evidence="3 4" key="1">
    <citation type="journal article" date="2015" name="Stand. Genomic Sci.">
        <title>Genomic Encyclopedia of Bacterial and Archaeal Type Strains, Phase III: the genomes of soil and plant-associated and newly described type strains.</title>
        <authorList>
            <person name="Whitman W.B."/>
            <person name="Woyke T."/>
            <person name="Klenk H.P."/>
            <person name="Zhou Y."/>
            <person name="Lilburn T.G."/>
            <person name="Beck B.J."/>
            <person name="De Vos P."/>
            <person name="Vandamme P."/>
            <person name="Eisen J.A."/>
            <person name="Garrity G."/>
            <person name="Hugenholtz P."/>
            <person name="Kyrpides N.C."/>
        </authorList>
    </citation>
    <scope>NUCLEOTIDE SEQUENCE [LARGE SCALE GENOMIC DNA]</scope>
    <source>
        <strain evidence="3 4">ASC-9842</strain>
    </source>
</reference>
<evidence type="ECO:0000313" key="4">
    <source>
        <dbReference type="Proteomes" id="UP000291078"/>
    </source>
</evidence>
<feature type="signal peptide" evidence="2">
    <location>
        <begin position="1"/>
        <end position="21"/>
    </location>
</feature>
<feature type="compositionally biased region" description="Basic and acidic residues" evidence="1">
    <location>
        <begin position="59"/>
        <end position="83"/>
    </location>
</feature>
<feature type="chain" id="PRO_5020966546" evidence="2">
    <location>
        <begin position="22"/>
        <end position="105"/>
    </location>
</feature>
<dbReference type="Proteomes" id="UP000291078">
    <property type="component" value="Unassembled WGS sequence"/>
</dbReference>
<accession>A0A4V2FF25</accession>
<protein>
    <submittedName>
        <fullName evidence="3">Uncharacterized protein</fullName>
    </submittedName>
</protein>
<comment type="caution">
    <text evidence="3">The sequence shown here is derived from an EMBL/GenBank/DDBJ whole genome shotgun (WGS) entry which is preliminary data.</text>
</comment>
<sequence>MLARVAAAMALLSTAAAPALAGNHAWFDRPDSADLNSRAAVSNDSYVRAFGWTWGDMQFKPDDKTPPAERQARDNLTDPHDLAPGRPSQGDGVPPRGRRGKVSMT</sequence>
<keyword evidence="4" id="KW-1185">Reference proteome</keyword>
<keyword evidence="2" id="KW-0732">Signal</keyword>
<organism evidence="3 4">
    <name type="scientific">Cupriavidus agavae</name>
    <dbReference type="NCBI Taxonomy" id="1001822"/>
    <lineage>
        <taxon>Bacteria</taxon>
        <taxon>Pseudomonadati</taxon>
        <taxon>Pseudomonadota</taxon>
        <taxon>Betaproteobacteria</taxon>
        <taxon>Burkholderiales</taxon>
        <taxon>Burkholderiaceae</taxon>
        <taxon>Cupriavidus</taxon>
    </lineage>
</organism>
<feature type="compositionally biased region" description="Basic residues" evidence="1">
    <location>
        <begin position="96"/>
        <end position="105"/>
    </location>
</feature>
<evidence type="ECO:0000256" key="1">
    <source>
        <dbReference type="SAM" id="MobiDB-lite"/>
    </source>
</evidence>
<dbReference type="OrthoDB" id="8967948at2"/>
<proteinExistence type="predicted"/>
<feature type="region of interest" description="Disordered" evidence="1">
    <location>
        <begin position="57"/>
        <end position="105"/>
    </location>
</feature>
<gene>
    <name evidence="3" type="ORF">EV147_4298</name>
</gene>
<name>A0A4V2FF25_9BURK</name>
<evidence type="ECO:0000313" key="3">
    <source>
        <dbReference type="EMBL" id="RZT31799.1"/>
    </source>
</evidence>